<accession>A0A1V9YRT9</accession>
<evidence type="ECO:0000313" key="2">
    <source>
        <dbReference type="Proteomes" id="UP000243217"/>
    </source>
</evidence>
<keyword evidence="2" id="KW-1185">Reference proteome</keyword>
<dbReference type="OrthoDB" id="75980at2759"/>
<evidence type="ECO:0000313" key="1">
    <source>
        <dbReference type="EMBL" id="OQR88377.1"/>
    </source>
</evidence>
<protein>
    <submittedName>
        <fullName evidence="1">Uncharacterized protein</fullName>
    </submittedName>
</protein>
<proteinExistence type="predicted"/>
<reference evidence="1 2" key="1">
    <citation type="journal article" date="2014" name="Genome Biol. Evol.">
        <title>The secreted proteins of Achlya hypogyna and Thraustotheca clavata identify the ancestral oomycete secretome and reveal gene acquisitions by horizontal gene transfer.</title>
        <authorList>
            <person name="Misner I."/>
            <person name="Blouin N."/>
            <person name="Leonard G."/>
            <person name="Richards T.A."/>
            <person name="Lane C.E."/>
        </authorList>
    </citation>
    <scope>NUCLEOTIDE SEQUENCE [LARGE SCALE GENOMIC DNA]</scope>
    <source>
        <strain evidence="1 2">ATCC 34112</strain>
    </source>
</reference>
<gene>
    <name evidence="1" type="ORF">THRCLA_10361</name>
</gene>
<sequence length="314" mass="35496">MSEGASCSFQVKHCSHDSIFRAKYTRYQKAQKIKVLRCFPHCCPNHVYYRYCGAPISIVTTLPSLKTLENYVSLLKIAPAYDQDWAIGDIIQPVTLEYMSVMIQSVGSTWHVGRQEYMGNNSMISCFNQELIDGWVYGWKSGRSQAVRECLHHVKAFVFEIINEPTVRWKIIARVFSPGFTFVSYRSLHYSKVTNSLVPESPSPSNLTENQTIQNYSGGNISPQPISSQTQLMANRLGFLMVSLKIFALATNGTKWQSHLIQNLFGTDIAKVMCVAPLSTAFSSHVAESDLKVDTPLQLVVDWFVHLFTPNYVE</sequence>
<dbReference type="Proteomes" id="UP000243217">
    <property type="component" value="Unassembled WGS sequence"/>
</dbReference>
<comment type="caution">
    <text evidence="1">The sequence shown here is derived from an EMBL/GenBank/DDBJ whole genome shotgun (WGS) entry which is preliminary data.</text>
</comment>
<feature type="non-terminal residue" evidence="1">
    <location>
        <position position="314"/>
    </location>
</feature>
<dbReference type="EMBL" id="JNBS01003283">
    <property type="protein sequence ID" value="OQR88377.1"/>
    <property type="molecule type" value="Genomic_DNA"/>
</dbReference>
<dbReference type="AlphaFoldDB" id="A0A1V9YRT9"/>
<organism evidence="1 2">
    <name type="scientific">Thraustotheca clavata</name>
    <dbReference type="NCBI Taxonomy" id="74557"/>
    <lineage>
        <taxon>Eukaryota</taxon>
        <taxon>Sar</taxon>
        <taxon>Stramenopiles</taxon>
        <taxon>Oomycota</taxon>
        <taxon>Saprolegniomycetes</taxon>
        <taxon>Saprolegniales</taxon>
        <taxon>Achlyaceae</taxon>
        <taxon>Thraustotheca</taxon>
    </lineage>
</organism>
<name>A0A1V9YRT9_9STRA</name>